<evidence type="ECO:0000256" key="2">
    <source>
        <dbReference type="ARBA" id="ARBA00022553"/>
    </source>
</evidence>
<dbReference type="EMBL" id="JH725160">
    <property type="protein sequence ID" value="EJP66156.1"/>
    <property type="molecule type" value="Genomic_DNA"/>
</dbReference>
<dbReference type="SMART" id="SM00829">
    <property type="entry name" value="PKS_ER"/>
    <property type="match status" value="1"/>
</dbReference>
<dbReference type="GO" id="GO:0044550">
    <property type="term" value="P:secondary metabolite biosynthetic process"/>
    <property type="evidence" value="ECO:0007669"/>
    <property type="project" value="TreeGrafter"/>
</dbReference>
<dbReference type="GO" id="GO:0016491">
    <property type="term" value="F:oxidoreductase activity"/>
    <property type="evidence" value="ECO:0007669"/>
    <property type="project" value="UniProtKB-KW"/>
</dbReference>
<dbReference type="HOGENOM" id="CLU_000022_38_3_1"/>
<dbReference type="GeneID" id="19887661"/>
<proteinExistence type="predicted"/>
<dbReference type="Pfam" id="PF23297">
    <property type="entry name" value="ACP_SdgA_C"/>
    <property type="match status" value="1"/>
</dbReference>
<dbReference type="InterPro" id="IPR020843">
    <property type="entry name" value="ER"/>
</dbReference>
<accession>J5JUG2</accession>
<dbReference type="InterPro" id="IPR050091">
    <property type="entry name" value="PKS_NRPS_Biosynth_Enz"/>
</dbReference>
<gene>
    <name evidence="5" type="ORF">BBA_04649</name>
</gene>
<dbReference type="Gene3D" id="3.40.50.720">
    <property type="entry name" value="NAD(P)-binding Rossmann-like Domain"/>
    <property type="match status" value="2"/>
</dbReference>
<dbReference type="GO" id="GO:0006633">
    <property type="term" value="P:fatty acid biosynthetic process"/>
    <property type="evidence" value="ECO:0007669"/>
    <property type="project" value="TreeGrafter"/>
</dbReference>
<dbReference type="Pfam" id="PF08659">
    <property type="entry name" value="KR"/>
    <property type="match status" value="1"/>
</dbReference>
<dbReference type="InterPro" id="IPR009081">
    <property type="entry name" value="PP-bd_ACP"/>
</dbReference>
<dbReference type="Gene3D" id="3.90.180.10">
    <property type="entry name" value="Medium-chain alcohol dehydrogenases, catalytic domain"/>
    <property type="match status" value="1"/>
</dbReference>
<dbReference type="InParanoid" id="J5JUG2"/>
<dbReference type="Gene3D" id="1.10.1200.10">
    <property type="entry name" value="ACP-like"/>
    <property type="match status" value="1"/>
</dbReference>
<dbReference type="SUPFAM" id="SSF51735">
    <property type="entry name" value="NAD(P)-binding Rossmann-fold domains"/>
    <property type="match status" value="2"/>
</dbReference>
<dbReference type="OrthoDB" id="329835at2759"/>
<feature type="domain" description="Carrier" evidence="4">
    <location>
        <begin position="481"/>
        <end position="558"/>
    </location>
</feature>
<dbReference type="PROSITE" id="PS50075">
    <property type="entry name" value="CARRIER"/>
    <property type="match status" value="1"/>
</dbReference>
<keyword evidence="3" id="KW-0560">Oxidoreductase</keyword>
<dbReference type="SMART" id="SM00822">
    <property type="entry name" value="PKS_KR"/>
    <property type="match status" value="1"/>
</dbReference>
<dbReference type="PANTHER" id="PTHR43775">
    <property type="entry name" value="FATTY ACID SYNTHASE"/>
    <property type="match status" value="1"/>
</dbReference>
<sequence>MALLLGPFASRARVVWHGVTSMPAGMGFNDAASLPMVFFKPPGGVGQAAVMLAKDYLGAEVYATAGSQEKRDLLTREYGIPPERIFNSRDAYFAPALLQATGGRGVDAVLNSLGGSLLQASFDVLAPFGHFVEIGKRDLEQNSLLEMGTFTRAVSFTSLDIMAWLRQRGCDTHRVLTELGRLAEQKIIRPVQSINVYPMSQADKAFRLLQTGRHIGKLVLSTEPDALVKVLPRPVAAKFNSDATYLLIGGVGVLGRSLASWMVDNGAKNLILPSRSAGKQDSSSFVAQLRAVGCCVAAIRPKVDATWNLHSRFSQRGSLDFFIMLSSLSCILGWASQASYAAGGTYQDALARWRCASGLPALFLDMGIIKDVGYVAESRNVSDRLRKVGQSVRLDEDAVLRTVGTAVIHPFGRPQILLGLNSGPGAHGDPNSDSQMGRDARFMPLRNRQRLVSRSKAHTSGDDADSEPLSIKLQSAESTDEAAGFVGGAIAAKLADIFMIPVDDIDLEKPPSVYGIDSLVAVELRNMLVLQAATDISIFSILQSVSLAALAVDVVAKSAHIKIAPATVVA</sequence>
<evidence type="ECO:0000256" key="1">
    <source>
        <dbReference type="ARBA" id="ARBA00022450"/>
    </source>
</evidence>
<dbReference type="Pfam" id="PF13602">
    <property type="entry name" value="ADH_zinc_N_2"/>
    <property type="match status" value="1"/>
</dbReference>
<reference evidence="5 6" key="1">
    <citation type="journal article" date="2012" name="Sci. Rep.">
        <title>Genomic perspectives on the evolution of fungal entomopathogenicity in Beauveria bassiana.</title>
        <authorList>
            <person name="Xiao G."/>
            <person name="Ying S.H."/>
            <person name="Zheng P."/>
            <person name="Wang Z.L."/>
            <person name="Zhang S."/>
            <person name="Xie X.Q."/>
            <person name="Shang Y."/>
            <person name="St Leger R.J."/>
            <person name="Zhao G.P."/>
            <person name="Wang C."/>
            <person name="Feng M.G."/>
        </authorList>
    </citation>
    <scope>NUCLEOTIDE SEQUENCE [LARGE SCALE GENOMIC DNA]</scope>
    <source>
        <strain evidence="5 6">ARSEF 2860</strain>
    </source>
</reference>
<name>J5JUG2_BEAB2</name>
<dbReference type="SMART" id="SM00823">
    <property type="entry name" value="PKS_PP"/>
    <property type="match status" value="1"/>
</dbReference>
<dbReference type="InterPro" id="IPR013968">
    <property type="entry name" value="PKS_KR"/>
</dbReference>
<dbReference type="STRING" id="655819.J5JUG2"/>
<organism evidence="5 6">
    <name type="scientific">Beauveria bassiana (strain ARSEF 2860)</name>
    <name type="common">White muscardine disease fungus</name>
    <name type="synonym">Tritirachium shiotae</name>
    <dbReference type="NCBI Taxonomy" id="655819"/>
    <lineage>
        <taxon>Eukaryota</taxon>
        <taxon>Fungi</taxon>
        <taxon>Dikarya</taxon>
        <taxon>Ascomycota</taxon>
        <taxon>Pezizomycotina</taxon>
        <taxon>Sordariomycetes</taxon>
        <taxon>Hypocreomycetidae</taxon>
        <taxon>Hypocreales</taxon>
        <taxon>Cordycipitaceae</taxon>
        <taxon>Beauveria</taxon>
    </lineage>
</organism>
<protein>
    <submittedName>
        <fullName evidence="5">Polyketide synthase, putative</fullName>
    </submittedName>
</protein>
<dbReference type="CDD" id="cd05195">
    <property type="entry name" value="enoyl_red"/>
    <property type="match status" value="1"/>
</dbReference>
<evidence type="ECO:0000259" key="4">
    <source>
        <dbReference type="PROSITE" id="PS50075"/>
    </source>
</evidence>
<evidence type="ECO:0000313" key="5">
    <source>
        <dbReference type="EMBL" id="EJP66156.1"/>
    </source>
</evidence>
<dbReference type="Proteomes" id="UP000002762">
    <property type="component" value="Unassembled WGS sequence"/>
</dbReference>
<dbReference type="InterPro" id="IPR036736">
    <property type="entry name" value="ACP-like_sf"/>
</dbReference>
<keyword evidence="1" id="KW-0596">Phosphopantetheine</keyword>
<keyword evidence="6" id="KW-1185">Reference proteome</keyword>
<evidence type="ECO:0000256" key="3">
    <source>
        <dbReference type="ARBA" id="ARBA00023002"/>
    </source>
</evidence>
<dbReference type="AlphaFoldDB" id="J5JUG2"/>
<dbReference type="PANTHER" id="PTHR43775:SF29">
    <property type="entry name" value="ASPERFURANONE POLYKETIDE SYNTHASE AFOG-RELATED"/>
    <property type="match status" value="1"/>
</dbReference>
<dbReference type="GO" id="GO:0031177">
    <property type="term" value="F:phosphopantetheine binding"/>
    <property type="evidence" value="ECO:0007669"/>
    <property type="project" value="InterPro"/>
</dbReference>
<dbReference type="SUPFAM" id="SSF47336">
    <property type="entry name" value="ACP-like"/>
    <property type="match status" value="1"/>
</dbReference>
<dbReference type="RefSeq" id="XP_008597968.1">
    <property type="nucleotide sequence ID" value="XM_008599746.1"/>
</dbReference>
<keyword evidence="2" id="KW-0597">Phosphoprotein</keyword>
<dbReference type="GO" id="GO:0004312">
    <property type="term" value="F:fatty acid synthase activity"/>
    <property type="evidence" value="ECO:0007669"/>
    <property type="project" value="TreeGrafter"/>
</dbReference>
<dbReference type="InterPro" id="IPR036291">
    <property type="entry name" value="NAD(P)-bd_dom_sf"/>
</dbReference>
<dbReference type="InterPro" id="IPR020806">
    <property type="entry name" value="PKS_PP-bd"/>
</dbReference>
<dbReference type="InterPro" id="IPR057326">
    <property type="entry name" value="KR_dom"/>
</dbReference>
<evidence type="ECO:0000313" key="6">
    <source>
        <dbReference type="Proteomes" id="UP000002762"/>
    </source>
</evidence>